<keyword evidence="2" id="KW-1185">Reference proteome</keyword>
<dbReference type="AlphaFoldDB" id="A0ABD0KNV4"/>
<evidence type="ECO:0008006" key="3">
    <source>
        <dbReference type="Google" id="ProtNLM"/>
    </source>
</evidence>
<dbReference type="Proteomes" id="UP001519460">
    <property type="component" value="Unassembled WGS sequence"/>
</dbReference>
<sequence>MFIRTRNNTKIRVVQDGGNAAWRGLHHERIFRDRTNPFNTYNVDLYKRFRFRRDDIVYLCDIIGDDIDHPVPRKGFLPPLVQAMVALRYYASGSFQVVIGDTFGIDRSTVSRIIDRVSRAFDSRLNEFVRFPDQHISERCGLFGLHPRSHSSTIRNGGGVCEL</sequence>
<evidence type="ECO:0000313" key="1">
    <source>
        <dbReference type="EMBL" id="KAK7488592.1"/>
    </source>
</evidence>
<name>A0ABD0KNV4_9CAEN</name>
<comment type="caution">
    <text evidence="1">The sequence shown here is derived from an EMBL/GenBank/DDBJ whole genome shotgun (WGS) entry which is preliminary data.</text>
</comment>
<protein>
    <recommendedName>
        <fullName evidence="3">Nuclease HARBI1</fullName>
    </recommendedName>
</protein>
<organism evidence="1 2">
    <name type="scientific">Batillaria attramentaria</name>
    <dbReference type="NCBI Taxonomy" id="370345"/>
    <lineage>
        <taxon>Eukaryota</taxon>
        <taxon>Metazoa</taxon>
        <taxon>Spiralia</taxon>
        <taxon>Lophotrochozoa</taxon>
        <taxon>Mollusca</taxon>
        <taxon>Gastropoda</taxon>
        <taxon>Caenogastropoda</taxon>
        <taxon>Sorbeoconcha</taxon>
        <taxon>Cerithioidea</taxon>
        <taxon>Batillariidae</taxon>
        <taxon>Batillaria</taxon>
    </lineage>
</organism>
<dbReference type="EMBL" id="JACVVK020000149">
    <property type="protein sequence ID" value="KAK7488592.1"/>
    <property type="molecule type" value="Genomic_DNA"/>
</dbReference>
<proteinExistence type="predicted"/>
<reference evidence="1 2" key="1">
    <citation type="journal article" date="2023" name="Sci. Data">
        <title>Genome assembly of the Korean intertidal mud-creeper Batillaria attramentaria.</title>
        <authorList>
            <person name="Patra A.K."/>
            <person name="Ho P.T."/>
            <person name="Jun S."/>
            <person name="Lee S.J."/>
            <person name="Kim Y."/>
            <person name="Won Y.J."/>
        </authorList>
    </citation>
    <scope>NUCLEOTIDE SEQUENCE [LARGE SCALE GENOMIC DNA]</scope>
    <source>
        <strain evidence="1">Wonlab-2016</strain>
    </source>
</reference>
<evidence type="ECO:0000313" key="2">
    <source>
        <dbReference type="Proteomes" id="UP001519460"/>
    </source>
</evidence>
<gene>
    <name evidence="1" type="ORF">BaRGS_00020209</name>
</gene>
<accession>A0ABD0KNV4</accession>